<feature type="compositionally biased region" description="Basic and acidic residues" evidence="1">
    <location>
        <begin position="150"/>
        <end position="159"/>
    </location>
</feature>
<dbReference type="AlphaFoldDB" id="A0A4U6W163"/>
<dbReference type="InterPro" id="IPR031739">
    <property type="entry name" value="Ncaph2"/>
</dbReference>
<feature type="compositionally biased region" description="Polar residues" evidence="1">
    <location>
        <begin position="131"/>
        <end position="146"/>
    </location>
</feature>
<evidence type="ECO:0000259" key="3">
    <source>
        <dbReference type="Pfam" id="PF16869"/>
    </source>
</evidence>
<dbReference type="EMBL" id="CM016553">
    <property type="protein sequence ID" value="TKW35013.1"/>
    <property type="molecule type" value="Genomic_DNA"/>
</dbReference>
<dbReference type="Pfam" id="PF16869">
    <property type="entry name" value="CNDH2_M"/>
    <property type="match status" value="1"/>
</dbReference>
<protein>
    <recommendedName>
        <fullName evidence="6">Condensin-2 complex subunit H2 C-terminal domain-containing protein</fullName>
    </recommendedName>
</protein>
<evidence type="ECO:0000256" key="1">
    <source>
        <dbReference type="SAM" id="MobiDB-lite"/>
    </source>
</evidence>
<dbReference type="InterPro" id="IPR031719">
    <property type="entry name" value="H2_M"/>
</dbReference>
<accession>A0A4U6W163</accession>
<dbReference type="Gramene" id="TKW35013">
    <property type="protein sequence ID" value="TKW35013"/>
    <property type="gene ID" value="SEVIR_2G343300v2"/>
</dbReference>
<feature type="compositionally biased region" description="Acidic residues" evidence="1">
    <location>
        <begin position="170"/>
        <end position="188"/>
    </location>
</feature>
<organism evidence="4 5">
    <name type="scientific">Setaria viridis</name>
    <name type="common">Green bristlegrass</name>
    <name type="synonym">Setaria italica subsp. viridis</name>
    <dbReference type="NCBI Taxonomy" id="4556"/>
    <lineage>
        <taxon>Eukaryota</taxon>
        <taxon>Viridiplantae</taxon>
        <taxon>Streptophyta</taxon>
        <taxon>Embryophyta</taxon>
        <taxon>Tracheophyta</taxon>
        <taxon>Spermatophyta</taxon>
        <taxon>Magnoliopsida</taxon>
        <taxon>Liliopsida</taxon>
        <taxon>Poales</taxon>
        <taxon>Poaceae</taxon>
        <taxon>PACMAD clade</taxon>
        <taxon>Panicoideae</taxon>
        <taxon>Panicodae</taxon>
        <taxon>Paniceae</taxon>
        <taxon>Cenchrinae</taxon>
        <taxon>Setaria</taxon>
    </lineage>
</organism>
<dbReference type="GO" id="GO:0051306">
    <property type="term" value="P:mitotic sister chromatid separation"/>
    <property type="evidence" value="ECO:0007669"/>
    <property type="project" value="TreeGrafter"/>
</dbReference>
<sequence length="552" mass="60906">MGLDDVPAEARTSLDNNVDRDDLKRKTVRPPANLLVFEGDCLDSEASELDSYLLATCDFYGDFLLLDPCDAPAVFEFLQGKCSGEENSVAHPGSSVPSKSRPYVFTSPNGRSGGTGRKSAPGKVQGDLDPTQENPSQSSANKTPDNLNADYRDWSDPHDPGFPGEHIPDPDDLEDPMDPVGEDSDDEDPWKPLNPHEPGNLKIRPYKRVKGSARQVMGTAKKKTLTSLFPMAKMDSVIIPEHAKPFEAQQSQQEELHPSQSPPPYEKHMRSFQYGEQGNPDVFGDSTYDTGPDTDVGFGGIDDPGSPMCGGMGDEFESPTCPAEKKEEPPYETQVSQENIDTHESLDDLCRSHLNKLLASIAEVEQQSEMDARVSTWKERIELALEEQDKNPPFDISSYGEQILDTLSSRTDGMGIATFSEIVNGRPKYEVARTFSAMLQLVNGRSVDLDKGQATNELVCYTAENPFHVKIIGPNRRPEMEARFARKRAKSPLQNPDKGVESSLAQQESHKKPSHKNGKIPVKTAIRLTPDGKRRRRSAAHLMQPINLESSG</sequence>
<evidence type="ECO:0000313" key="5">
    <source>
        <dbReference type="Proteomes" id="UP000298652"/>
    </source>
</evidence>
<proteinExistence type="predicted"/>
<dbReference type="GO" id="GO:0010032">
    <property type="term" value="P:meiotic chromosome condensation"/>
    <property type="evidence" value="ECO:0007669"/>
    <property type="project" value="TreeGrafter"/>
</dbReference>
<evidence type="ECO:0000259" key="2">
    <source>
        <dbReference type="Pfam" id="PF16858"/>
    </source>
</evidence>
<dbReference type="PANTHER" id="PTHR14324">
    <property type="entry name" value="CONDENSIN-2 COMPLEX SUBUNIT H2"/>
    <property type="match status" value="1"/>
</dbReference>
<dbReference type="InterPro" id="IPR031737">
    <property type="entry name" value="CNDH2_C"/>
</dbReference>
<feature type="domain" description="Condensin-2 complex subunit H2 C-terminal" evidence="2">
    <location>
        <begin position="346"/>
        <end position="476"/>
    </location>
</feature>
<feature type="domain" description="Condensin II complex subunit H2 middle" evidence="3">
    <location>
        <begin position="29"/>
        <end position="188"/>
    </location>
</feature>
<name>A0A4U6W163_SETVI</name>
<reference evidence="4" key="1">
    <citation type="submission" date="2019-03" db="EMBL/GenBank/DDBJ databases">
        <title>WGS assembly of Setaria viridis.</title>
        <authorList>
            <person name="Huang P."/>
            <person name="Jenkins J."/>
            <person name="Grimwood J."/>
            <person name="Barry K."/>
            <person name="Healey A."/>
            <person name="Mamidi S."/>
            <person name="Sreedasyam A."/>
            <person name="Shu S."/>
            <person name="Feldman M."/>
            <person name="Wu J."/>
            <person name="Yu Y."/>
            <person name="Chen C."/>
            <person name="Johnson J."/>
            <person name="Rokhsar D."/>
            <person name="Baxter I."/>
            <person name="Schmutz J."/>
            <person name="Brutnell T."/>
            <person name="Kellogg E."/>
        </authorList>
    </citation>
    <scope>NUCLEOTIDE SEQUENCE [LARGE SCALE GENOMIC DNA]</scope>
</reference>
<dbReference type="PANTHER" id="PTHR14324:SF3">
    <property type="entry name" value="CONDENSIN-2 COMPLEX SUBUNIT H2"/>
    <property type="match status" value="1"/>
</dbReference>
<dbReference type="GO" id="GO:0000796">
    <property type="term" value="C:condensin complex"/>
    <property type="evidence" value="ECO:0007669"/>
    <property type="project" value="TreeGrafter"/>
</dbReference>
<keyword evidence="5" id="KW-1185">Reference proteome</keyword>
<feature type="region of interest" description="Disordered" evidence="1">
    <location>
        <begin position="484"/>
        <end position="552"/>
    </location>
</feature>
<feature type="region of interest" description="Disordered" evidence="1">
    <location>
        <begin position="240"/>
        <end position="284"/>
    </location>
</feature>
<dbReference type="GO" id="GO:0005634">
    <property type="term" value="C:nucleus"/>
    <property type="evidence" value="ECO:0007669"/>
    <property type="project" value="TreeGrafter"/>
</dbReference>
<evidence type="ECO:0008006" key="6">
    <source>
        <dbReference type="Google" id="ProtNLM"/>
    </source>
</evidence>
<dbReference type="Proteomes" id="UP000298652">
    <property type="component" value="Chromosome 2"/>
</dbReference>
<evidence type="ECO:0000313" key="4">
    <source>
        <dbReference type="EMBL" id="TKW35013.1"/>
    </source>
</evidence>
<feature type="region of interest" description="Disordered" evidence="1">
    <location>
        <begin position="85"/>
        <end position="218"/>
    </location>
</feature>
<gene>
    <name evidence="4" type="ORF">SEVIR_2G343300v2</name>
</gene>
<dbReference type="GO" id="GO:0003682">
    <property type="term" value="F:chromatin binding"/>
    <property type="evidence" value="ECO:0007669"/>
    <property type="project" value="TreeGrafter"/>
</dbReference>
<dbReference type="Pfam" id="PF16858">
    <property type="entry name" value="CNDH2_C"/>
    <property type="match status" value="1"/>
</dbReference>